<feature type="signal peptide" evidence="1">
    <location>
        <begin position="1"/>
        <end position="20"/>
    </location>
</feature>
<evidence type="ECO:0008006" key="4">
    <source>
        <dbReference type="Google" id="ProtNLM"/>
    </source>
</evidence>
<evidence type="ECO:0000256" key="1">
    <source>
        <dbReference type="SAM" id="SignalP"/>
    </source>
</evidence>
<dbReference type="PROSITE" id="PS51257">
    <property type="entry name" value="PROKAR_LIPOPROTEIN"/>
    <property type="match status" value="1"/>
</dbReference>
<dbReference type="Proteomes" id="UP000244929">
    <property type="component" value="Chromosome"/>
</dbReference>
<reference evidence="2 3" key="1">
    <citation type="submission" date="2018-04" db="EMBL/GenBank/DDBJ databases">
        <title>Genome sequencing of Flavobacterium sp. HYN0059.</title>
        <authorList>
            <person name="Yi H."/>
            <person name="Baek C."/>
        </authorList>
    </citation>
    <scope>NUCLEOTIDE SEQUENCE [LARGE SCALE GENOMIC DNA]</scope>
    <source>
        <strain evidence="2 3">HYN0059</strain>
    </source>
</reference>
<dbReference type="RefSeq" id="WP_108776920.1">
    <property type="nucleotide sequence ID" value="NZ_CP029186.1"/>
</dbReference>
<sequence>MNKFIKAIAATALLSAAACSDVPMAIKASDICNKENKDVLVTTEGVIQLPDSFYTTGGSITMAFEAPAGKYRIPALHIYTANKSGEKKNMMEPLNEGFTEADVKIYDDKGGMIKLGDKIRVTGEVWGGSKEWCEISVEKIEKIN</sequence>
<dbReference type="KEGG" id="falb:HYN59_03370"/>
<keyword evidence="1" id="KW-0732">Signal</keyword>
<dbReference type="AlphaFoldDB" id="A0A2S1QUW0"/>
<gene>
    <name evidence="2" type="ORF">HYN59_03370</name>
</gene>
<proteinExistence type="predicted"/>
<evidence type="ECO:0000313" key="2">
    <source>
        <dbReference type="EMBL" id="AWH84210.1"/>
    </source>
</evidence>
<name>A0A2S1QUW0_9FLAO</name>
<organism evidence="2 3">
    <name type="scientific">Flavobacterium album</name>
    <dbReference type="NCBI Taxonomy" id="2175091"/>
    <lineage>
        <taxon>Bacteria</taxon>
        <taxon>Pseudomonadati</taxon>
        <taxon>Bacteroidota</taxon>
        <taxon>Flavobacteriia</taxon>
        <taxon>Flavobacteriales</taxon>
        <taxon>Flavobacteriaceae</taxon>
        <taxon>Flavobacterium</taxon>
    </lineage>
</organism>
<keyword evidence="3" id="KW-1185">Reference proteome</keyword>
<protein>
    <recommendedName>
        <fullName evidence="4">DUF3221 domain-containing protein</fullName>
    </recommendedName>
</protein>
<accession>A0A2S1QUW0</accession>
<dbReference type="EMBL" id="CP029186">
    <property type="protein sequence ID" value="AWH84210.1"/>
    <property type="molecule type" value="Genomic_DNA"/>
</dbReference>
<feature type="chain" id="PRO_5015651639" description="DUF3221 domain-containing protein" evidence="1">
    <location>
        <begin position="21"/>
        <end position="144"/>
    </location>
</feature>
<dbReference type="OrthoDB" id="324786at49546"/>
<evidence type="ECO:0000313" key="3">
    <source>
        <dbReference type="Proteomes" id="UP000244929"/>
    </source>
</evidence>